<reference evidence="2" key="1">
    <citation type="journal article" date="2011" name="Genetics">
        <title>Massive changes in genome architecture accompany the transition to self-fertility in the filamentous fungus Neurospora tetrasperma.</title>
        <authorList>
            <person name="Ellison C.E."/>
            <person name="Stajich J.E."/>
            <person name="Jacobson D.J."/>
            <person name="Natvig D.O."/>
            <person name="Lapidus A."/>
            <person name="Foster B."/>
            <person name="Aerts A."/>
            <person name="Riley R."/>
            <person name="Lindquist E.A."/>
            <person name="Grigoriev I.V."/>
            <person name="Taylor J.W."/>
        </authorList>
    </citation>
    <scope>NUCLEOTIDE SEQUENCE [LARGE SCALE GENOMIC DNA]</scope>
    <source>
        <strain evidence="2">FGSC 2508 / P0657</strain>
    </source>
</reference>
<dbReference type="Proteomes" id="UP000008065">
    <property type="component" value="Unassembled WGS sequence"/>
</dbReference>
<keyword evidence="2" id="KW-1185">Reference proteome</keyword>
<organism evidence="1 2">
    <name type="scientific">Neurospora tetrasperma (strain FGSC 2508 / ATCC MYA-4615 / P0657)</name>
    <dbReference type="NCBI Taxonomy" id="510951"/>
    <lineage>
        <taxon>Eukaryota</taxon>
        <taxon>Fungi</taxon>
        <taxon>Dikarya</taxon>
        <taxon>Ascomycota</taxon>
        <taxon>Pezizomycotina</taxon>
        <taxon>Sordariomycetes</taxon>
        <taxon>Sordariomycetidae</taxon>
        <taxon>Sordariales</taxon>
        <taxon>Sordariaceae</taxon>
        <taxon>Neurospora</taxon>
    </lineage>
</organism>
<name>F8MI54_NEUT8</name>
<dbReference type="VEuPathDB" id="FungiDB:NEUTE1DRAFT_116306"/>
<evidence type="ECO:0000313" key="2">
    <source>
        <dbReference type="Proteomes" id="UP000008065"/>
    </source>
</evidence>
<accession>F8MI54</accession>
<dbReference type="EMBL" id="GL891303">
    <property type="protein sequence ID" value="EGO58910.1"/>
    <property type="molecule type" value="Genomic_DNA"/>
</dbReference>
<evidence type="ECO:0000313" key="1">
    <source>
        <dbReference type="EMBL" id="EGO58910.1"/>
    </source>
</evidence>
<dbReference type="HOGENOM" id="CLU_2923189_0_0_1"/>
<gene>
    <name evidence="1" type="ORF">NEUTE1DRAFT_116306</name>
</gene>
<dbReference type="AlphaFoldDB" id="F8MI54"/>
<dbReference type="RefSeq" id="XP_009849206.1">
    <property type="nucleotide sequence ID" value="XM_009850904.1"/>
</dbReference>
<dbReference type="GeneID" id="20823008"/>
<dbReference type="KEGG" id="nte:NEUTE1DRAFT116306"/>
<sequence>MNIGILLRVRAKVKCPLVKYPAQTTTGNGSFVALYRTLCGQRSSATWPPTGFTYIPISPYA</sequence>
<protein>
    <submittedName>
        <fullName evidence="1">Uncharacterized protein</fullName>
    </submittedName>
</protein>
<proteinExistence type="predicted"/>